<keyword evidence="3" id="KW-1185">Reference proteome</keyword>
<name>A0A1E5VE78_9POAL</name>
<evidence type="ECO:0000256" key="1">
    <source>
        <dbReference type="SAM" id="SignalP"/>
    </source>
</evidence>
<proteinExistence type="predicted"/>
<gene>
    <name evidence="2" type="ORF">BAE44_0015560</name>
</gene>
<reference evidence="2 3" key="1">
    <citation type="submission" date="2016-09" db="EMBL/GenBank/DDBJ databases">
        <title>The draft genome of Dichanthelium oligosanthes: A C3 panicoid grass species.</title>
        <authorList>
            <person name="Studer A.J."/>
            <person name="Schnable J.C."/>
            <person name="Brutnell T.P."/>
        </authorList>
    </citation>
    <scope>NUCLEOTIDE SEQUENCE [LARGE SCALE GENOMIC DNA]</scope>
    <source>
        <strain evidence="3">cv. Kellogg 1175</strain>
        <tissue evidence="2">Leaf</tissue>
    </source>
</reference>
<dbReference type="EMBL" id="LWDX02042561">
    <property type="protein sequence ID" value="OEL23421.1"/>
    <property type="molecule type" value="Genomic_DNA"/>
</dbReference>
<comment type="caution">
    <text evidence="2">The sequence shown here is derived from an EMBL/GenBank/DDBJ whole genome shotgun (WGS) entry which is preliminary data.</text>
</comment>
<feature type="chain" id="PRO_5009188052" evidence="1">
    <location>
        <begin position="27"/>
        <end position="62"/>
    </location>
</feature>
<sequence length="62" mass="6261">MASAAAVKMAAIFMLVLTMAHLMAEASPQGPAGAGHRQARRLLAVVDKHDASGNPGLPGIAL</sequence>
<keyword evidence="1" id="KW-0732">Signal</keyword>
<evidence type="ECO:0000313" key="2">
    <source>
        <dbReference type="EMBL" id="OEL23421.1"/>
    </source>
</evidence>
<feature type="signal peptide" evidence="1">
    <location>
        <begin position="1"/>
        <end position="26"/>
    </location>
</feature>
<protein>
    <submittedName>
        <fullName evidence="2">Uncharacterized protein</fullName>
    </submittedName>
</protein>
<dbReference type="OrthoDB" id="10536860at2759"/>
<accession>A0A1E5VE78</accession>
<dbReference type="Proteomes" id="UP000095767">
    <property type="component" value="Unassembled WGS sequence"/>
</dbReference>
<organism evidence="2 3">
    <name type="scientific">Dichanthelium oligosanthes</name>
    <dbReference type="NCBI Taxonomy" id="888268"/>
    <lineage>
        <taxon>Eukaryota</taxon>
        <taxon>Viridiplantae</taxon>
        <taxon>Streptophyta</taxon>
        <taxon>Embryophyta</taxon>
        <taxon>Tracheophyta</taxon>
        <taxon>Spermatophyta</taxon>
        <taxon>Magnoliopsida</taxon>
        <taxon>Liliopsida</taxon>
        <taxon>Poales</taxon>
        <taxon>Poaceae</taxon>
        <taxon>PACMAD clade</taxon>
        <taxon>Panicoideae</taxon>
        <taxon>Panicodae</taxon>
        <taxon>Paniceae</taxon>
        <taxon>Dichantheliinae</taxon>
        <taxon>Dichanthelium</taxon>
    </lineage>
</organism>
<evidence type="ECO:0000313" key="3">
    <source>
        <dbReference type="Proteomes" id="UP000095767"/>
    </source>
</evidence>
<dbReference type="AlphaFoldDB" id="A0A1E5VE78"/>